<dbReference type="Pfam" id="PF01592">
    <property type="entry name" value="NifU_N"/>
    <property type="match status" value="1"/>
</dbReference>
<dbReference type="GO" id="GO:0005506">
    <property type="term" value="F:iron ion binding"/>
    <property type="evidence" value="ECO:0007669"/>
    <property type="project" value="InterPro"/>
</dbReference>
<evidence type="ECO:0000259" key="1">
    <source>
        <dbReference type="Pfam" id="PF01592"/>
    </source>
</evidence>
<dbReference type="Gene3D" id="3.90.1010.10">
    <property type="match status" value="1"/>
</dbReference>
<dbReference type="PANTHER" id="PTHR10093">
    <property type="entry name" value="IRON-SULFUR CLUSTER ASSEMBLY ENZYME NIFU HOMOLOG"/>
    <property type="match status" value="1"/>
</dbReference>
<reference evidence="2 3" key="1">
    <citation type="journal article" date="2016" name="Nat. Commun.">
        <title>Thousands of microbial genomes shed light on interconnected biogeochemical processes in an aquifer system.</title>
        <authorList>
            <person name="Anantharaman K."/>
            <person name="Brown C.T."/>
            <person name="Hug L.A."/>
            <person name="Sharon I."/>
            <person name="Castelle C.J."/>
            <person name="Probst A.J."/>
            <person name="Thomas B.C."/>
            <person name="Singh A."/>
            <person name="Wilkins M.J."/>
            <person name="Karaoz U."/>
            <person name="Brodie E.L."/>
            <person name="Williams K.H."/>
            <person name="Hubbard S.S."/>
            <person name="Banfield J.F."/>
        </authorList>
    </citation>
    <scope>NUCLEOTIDE SEQUENCE [LARGE SCALE GENOMIC DNA]</scope>
</reference>
<dbReference type="EMBL" id="MHLP01000006">
    <property type="protein sequence ID" value="OGZ13607.1"/>
    <property type="molecule type" value="Genomic_DNA"/>
</dbReference>
<dbReference type="Proteomes" id="UP000178534">
    <property type="component" value="Unassembled WGS sequence"/>
</dbReference>
<sequence length="130" mass="14406">MDPLYQEHILEHYRHPHNRGRLEDFDVKHKGVNVSCGDDLTLYLKWGLPAEGSAQERGTVLKDIAFEGFGCAISQSGASMLSDKVKGMTKEAIRVFEPADMYALYGTTISPAREKCALLALHTLKEALGK</sequence>
<dbReference type="CDD" id="cd06664">
    <property type="entry name" value="IscU_like"/>
    <property type="match status" value="1"/>
</dbReference>
<dbReference type="STRING" id="1798665.A2942_04650"/>
<evidence type="ECO:0000313" key="2">
    <source>
        <dbReference type="EMBL" id="OGZ13607.1"/>
    </source>
</evidence>
<dbReference type="SUPFAM" id="SSF82649">
    <property type="entry name" value="SufE/NifU"/>
    <property type="match status" value="1"/>
</dbReference>
<name>A0A1G2DIW9_9BACT</name>
<dbReference type="GO" id="GO:0016226">
    <property type="term" value="P:iron-sulfur cluster assembly"/>
    <property type="evidence" value="ECO:0007669"/>
    <property type="project" value="InterPro"/>
</dbReference>
<evidence type="ECO:0000313" key="3">
    <source>
        <dbReference type="Proteomes" id="UP000178534"/>
    </source>
</evidence>
<accession>A0A1G2DIW9</accession>
<comment type="caution">
    <text evidence="2">The sequence shown here is derived from an EMBL/GenBank/DDBJ whole genome shotgun (WGS) entry which is preliminary data.</text>
</comment>
<dbReference type="GO" id="GO:0051536">
    <property type="term" value="F:iron-sulfur cluster binding"/>
    <property type="evidence" value="ECO:0007669"/>
    <property type="project" value="InterPro"/>
</dbReference>
<dbReference type="AlphaFoldDB" id="A0A1G2DIW9"/>
<dbReference type="InterPro" id="IPR002871">
    <property type="entry name" value="NIF_FeS_clus_asmbl_NifU_N"/>
</dbReference>
<gene>
    <name evidence="2" type="ORF">A2942_04650</name>
</gene>
<proteinExistence type="predicted"/>
<protein>
    <recommendedName>
        <fullName evidence="1">NIF system FeS cluster assembly NifU N-terminal domain-containing protein</fullName>
    </recommendedName>
</protein>
<organism evidence="2 3">
    <name type="scientific">Candidatus Lloydbacteria bacterium RIFCSPLOWO2_01_FULL_50_20</name>
    <dbReference type="NCBI Taxonomy" id="1798665"/>
    <lineage>
        <taxon>Bacteria</taxon>
        <taxon>Candidatus Lloydiibacteriota</taxon>
    </lineage>
</organism>
<feature type="domain" description="NIF system FeS cluster assembly NifU N-terminal" evidence="1">
    <location>
        <begin position="5"/>
        <end position="129"/>
    </location>
</feature>